<accession>A0ABV6Z4I2</accession>
<sequence length="111" mass="12406">MKRTTILSGGWTSPASYYVWSITESPDSGYVCCGVINAFDWDQLGDGWMVKLDRDGNMIWEKVYPSNGRAELFYLIRTSDDGYLATGAKMSEQADDSNIWVIKTDANGNTD</sequence>
<dbReference type="Proteomes" id="UP001594351">
    <property type="component" value="Unassembled WGS sequence"/>
</dbReference>
<protein>
    <submittedName>
        <fullName evidence="1">Uncharacterized protein</fullName>
    </submittedName>
</protein>
<dbReference type="EMBL" id="JBHPBY010000480">
    <property type="protein sequence ID" value="MFC1853357.1"/>
    <property type="molecule type" value="Genomic_DNA"/>
</dbReference>
<gene>
    <name evidence="1" type="ORF">ACFL27_24435</name>
</gene>
<keyword evidence="2" id="KW-1185">Reference proteome</keyword>
<dbReference type="PANTHER" id="PTHR42754">
    <property type="entry name" value="ENDOGLUCANASE"/>
    <property type="match status" value="1"/>
</dbReference>
<evidence type="ECO:0000313" key="1">
    <source>
        <dbReference type="EMBL" id="MFC1853357.1"/>
    </source>
</evidence>
<evidence type="ECO:0000313" key="2">
    <source>
        <dbReference type="Proteomes" id="UP001594351"/>
    </source>
</evidence>
<comment type="caution">
    <text evidence="1">The sequence shown here is derived from an EMBL/GenBank/DDBJ whole genome shotgun (WGS) entry which is preliminary data.</text>
</comment>
<proteinExistence type="predicted"/>
<organism evidence="1 2">
    <name type="scientific">candidate division CSSED10-310 bacterium</name>
    <dbReference type="NCBI Taxonomy" id="2855610"/>
    <lineage>
        <taxon>Bacteria</taxon>
        <taxon>Bacteria division CSSED10-310</taxon>
    </lineage>
</organism>
<dbReference type="PANTHER" id="PTHR42754:SF1">
    <property type="entry name" value="LIPOPROTEIN"/>
    <property type="match status" value="1"/>
</dbReference>
<reference evidence="1 2" key="1">
    <citation type="submission" date="2024-09" db="EMBL/GenBank/DDBJ databases">
        <title>Laminarin stimulates single cell rates of sulfate reduction while oxygen inhibits transcriptomic activity in coastal marine sediment.</title>
        <authorList>
            <person name="Lindsay M."/>
            <person name="Orcutt B."/>
            <person name="Emerson D."/>
            <person name="Stepanauskas R."/>
            <person name="D'Angelo T."/>
        </authorList>
    </citation>
    <scope>NUCLEOTIDE SEQUENCE [LARGE SCALE GENOMIC DNA]</scope>
    <source>
        <strain evidence="1">SAG AM-311-K15</strain>
    </source>
</reference>
<name>A0ABV6Z4I2_UNCC1</name>